<comment type="caution">
    <text evidence="1">The sequence shown here is derived from an EMBL/GenBank/DDBJ whole genome shotgun (WGS) entry which is preliminary data.</text>
</comment>
<organism evidence="1 2">
    <name type="scientific">Pararge aegeria aegeria</name>
    <dbReference type="NCBI Taxonomy" id="348720"/>
    <lineage>
        <taxon>Eukaryota</taxon>
        <taxon>Metazoa</taxon>
        <taxon>Ecdysozoa</taxon>
        <taxon>Arthropoda</taxon>
        <taxon>Hexapoda</taxon>
        <taxon>Insecta</taxon>
        <taxon>Pterygota</taxon>
        <taxon>Neoptera</taxon>
        <taxon>Endopterygota</taxon>
        <taxon>Lepidoptera</taxon>
        <taxon>Glossata</taxon>
        <taxon>Ditrysia</taxon>
        <taxon>Papilionoidea</taxon>
        <taxon>Nymphalidae</taxon>
        <taxon>Satyrinae</taxon>
        <taxon>Satyrini</taxon>
        <taxon>Parargina</taxon>
        <taxon>Pararge</taxon>
    </lineage>
</organism>
<dbReference type="Pfam" id="PF09741">
    <property type="entry name" value="DUF2045"/>
    <property type="match status" value="1"/>
</dbReference>
<reference evidence="1" key="1">
    <citation type="submission" date="2022-03" db="EMBL/GenBank/DDBJ databases">
        <authorList>
            <person name="Lindestad O."/>
        </authorList>
    </citation>
    <scope>NUCLEOTIDE SEQUENCE</scope>
</reference>
<dbReference type="AlphaFoldDB" id="A0A8S4QN36"/>
<sequence>MRGQDTDRQTKNTELDPSKFTISRYTCSVQVFCDIVVRDGEMVCVELVARGRGGAAQAVIFLGSIRYDALTRVYDARTPVSQQYLSAGNASEVPDRRMMHLTLLPGLAEAWLAHIRFGLSTKRRAVTILLVSVGQRLIGCDVS</sequence>
<evidence type="ECO:0000313" key="2">
    <source>
        <dbReference type="Proteomes" id="UP000838756"/>
    </source>
</evidence>
<dbReference type="OrthoDB" id="1906921at2759"/>
<protein>
    <submittedName>
        <fullName evidence="1">Jg23106 protein</fullName>
    </submittedName>
</protein>
<dbReference type="InterPro" id="IPR019141">
    <property type="entry name" value="DUF2045"/>
</dbReference>
<accession>A0A8S4QN36</accession>
<keyword evidence="2" id="KW-1185">Reference proteome</keyword>
<proteinExistence type="predicted"/>
<gene>
    <name evidence="1" type="primary">jg23106</name>
    <name evidence="1" type="ORF">PAEG_LOCUS4172</name>
</gene>
<dbReference type="EMBL" id="CAKXAJ010014033">
    <property type="protein sequence ID" value="CAH2216103.1"/>
    <property type="molecule type" value="Genomic_DNA"/>
</dbReference>
<dbReference type="Proteomes" id="UP000838756">
    <property type="component" value="Unassembled WGS sequence"/>
</dbReference>
<name>A0A8S4QN36_9NEOP</name>
<evidence type="ECO:0000313" key="1">
    <source>
        <dbReference type="EMBL" id="CAH2216103.1"/>
    </source>
</evidence>